<organism evidence="1 2">
    <name type="scientific">Lactarius akahatsu</name>
    <dbReference type="NCBI Taxonomy" id="416441"/>
    <lineage>
        <taxon>Eukaryota</taxon>
        <taxon>Fungi</taxon>
        <taxon>Dikarya</taxon>
        <taxon>Basidiomycota</taxon>
        <taxon>Agaricomycotina</taxon>
        <taxon>Agaricomycetes</taxon>
        <taxon>Russulales</taxon>
        <taxon>Russulaceae</taxon>
        <taxon>Lactarius</taxon>
    </lineage>
</organism>
<protein>
    <submittedName>
        <fullName evidence="1">Uncharacterized protein</fullName>
    </submittedName>
</protein>
<reference evidence="1" key="1">
    <citation type="submission" date="2022-01" db="EMBL/GenBank/DDBJ databases">
        <title>Comparative genomics reveals a dynamic genome evolution in the ectomycorrhizal milk-cap (Lactarius) mushrooms.</title>
        <authorList>
            <consortium name="DOE Joint Genome Institute"/>
            <person name="Lebreton A."/>
            <person name="Tang N."/>
            <person name="Kuo A."/>
            <person name="LaButti K."/>
            <person name="Drula E."/>
            <person name="Barry K."/>
            <person name="Clum A."/>
            <person name="Lipzen A."/>
            <person name="Mousain D."/>
            <person name="Ng V."/>
            <person name="Wang R."/>
            <person name="Wang X."/>
            <person name="Dai Y."/>
            <person name="Henrissat B."/>
            <person name="Grigoriev I.V."/>
            <person name="Guerin-Laguette A."/>
            <person name="Yu F."/>
            <person name="Martin F.M."/>
        </authorList>
    </citation>
    <scope>NUCLEOTIDE SEQUENCE</scope>
    <source>
        <strain evidence="1">QP</strain>
    </source>
</reference>
<keyword evidence="2" id="KW-1185">Reference proteome</keyword>
<feature type="non-terminal residue" evidence="1">
    <location>
        <position position="55"/>
    </location>
</feature>
<sequence length="55" mass="6133">SKQSQSACPSLRLMNSLENVRPGIRPHFLSQKMDVKEPEKKMLSTAVKAMSCSLN</sequence>
<proteinExistence type="predicted"/>
<evidence type="ECO:0000313" key="2">
    <source>
        <dbReference type="Proteomes" id="UP001201163"/>
    </source>
</evidence>
<name>A0AAD4Q687_9AGAM</name>
<feature type="non-terminal residue" evidence="1">
    <location>
        <position position="1"/>
    </location>
</feature>
<accession>A0AAD4Q687</accession>
<dbReference type="EMBL" id="JAKELL010000113">
    <property type="protein sequence ID" value="KAH8981632.1"/>
    <property type="molecule type" value="Genomic_DNA"/>
</dbReference>
<evidence type="ECO:0000313" key="1">
    <source>
        <dbReference type="EMBL" id="KAH8981632.1"/>
    </source>
</evidence>
<gene>
    <name evidence="1" type="ORF">EDB92DRAFT_1758350</name>
</gene>
<dbReference type="AlphaFoldDB" id="A0AAD4Q687"/>
<dbReference type="Proteomes" id="UP001201163">
    <property type="component" value="Unassembled WGS sequence"/>
</dbReference>
<comment type="caution">
    <text evidence="1">The sequence shown here is derived from an EMBL/GenBank/DDBJ whole genome shotgun (WGS) entry which is preliminary data.</text>
</comment>